<protein>
    <recommendedName>
        <fullName evidence="2">Chitin-binding type-2 domain-containing protein</fullName>
    </recommendedName>
</protein>
<proteinExistence type="predicted"/>
<dbReference type="GO" id="GO:0005576">
    <property type="term" value="C:extracellular region"/>
    <property type="evidence" value="ECO:0007669"/>
    <property type="project" value="InterPro"/>
</dbReference>
<evidence type="ECO:0000256" key="1">
    <source>
        <dbReference type="SAM" id="SignalP"/>
    </source>
</evidence>
<sequence length="251" mass="27143">MAMKMFNYVQIVCVLALAWFLVGILADCNVCQTNQVACINSTSFYLCFGDGTPHTDHIYSCLDGTVCTDRAAICLQTSAQWPPSCGDTSKCGQCSANRNYKFACQSRRLFQMCYGATQPTGALGVCPAGYVCDASTDVVCVAERAGQNYTCDLNDDLVSSPTEDTTVATTVATTSKPTTPSSLTAQQVCELRAKSGLYETVPRDPNCKRYISCYFATSGKIIAVEYDCTASSYFEAEKERCSYLLPANCTA</sequence>
<dbReference type="KEGG" id="dvi:26531203"/>
<dbReference type="InterPro" id="IPR036508">
    <property type="entry name" value="Chitin-bd_dom_sf"/>
</dbReference>
<feature type="signal peptide" evidence="1">
    <location>
        <begin position="1"/>
        <end position="26"/>
    </location>
</feature>
<dbReference type="Proteomes" id="UP000008792">
    <property type="component" value="Unassembled WGS sequence"/>
</dbReference>
<dbReference type="OrthoDB" id="7881953at2759"/>
<accession>A0A0Q9WRQ7</accession>
<dbReference type="EMBL" id="CH940647">
    <property type="protein sequence ID" value="KRF84193.1"/>
    <property type="molecule type" value="Genomic_DNA"/>
</dbReference>
<name>A0A0Q9WRQ7_DROVI</name>
<feature type="domain" description="Chitin-binding type-2" evidence="2">
    <location>
        <begin position="186"/>
        <end position="251"/>
    </location>
</feature>
<dbReference type="GO" id="GO:0008061">
    <property type="term" value="F:chitin binding"/>
    <property type="evidence" value="ECO:0007669"/>
    <property type="project" value="InterPro"/>
</dbReference>
<dbReference type="SUPFAM" id="SSF57625">
    <property type="entry name" value="Invertebrate chitin-binding proteins"/>
    <property type="match status" value="1"/>
</dbReference>
<reference evidence="3 4" key="1">
    <citation type="journal article" date="2007" name="Nature">
        <title>Evolution of genes and genomes on the Drosophila phylogeny.</title>
        <authorList>
            <consortium name="Drosophila 12 Genomes Consortium"/>
            <person name="Clark A.G."/>
            <person name="Eisen M.B."/>
            <person name="Smith D.R."/>
            <person name="Bergman C.M."/>
            <person name="Oliver B."/>
            <person name="Markow T.A."/>
            <person name="Kaufman T.C."/>
            <person name="Kellis M."/>
            <person name="Gelbart W."/>
            <person name="Iyer V.N."/>
            <person name="Pollard D.A."/>
            <person name="Sackton T.B."/>
            <person name="Larracuente A.M."/>
            <person name="Singh N.D."/>
            <person name="Abad J.P."/>
            <person name="Abt D.N."/>
            <person name="Adryan B."/>
            <person name="Aguade M."/>
            <person name="Akashi H."/>
            <person name="Anderson W.W."/>
            <person name="Aquadro C.F."/>
            <person name="Ardell D.H."/>
            <person name="Arguello R."/>
            <person name="Artieri C.G."/>
            <person name="Barbash D.A."/>
            <person name="Barker D."/>
            <person name="Barsanti P."/>
            <person name="Batterham P."/>
            <person name="Batzoglou S."/>
            <person name="Begun D."/>
            <person name="Bhutkar A."/>
            <person name="Blanco E."/>
            <person name="Bosak S.A."/>
            <person name="Bradley R.K."/>
            <person name="Brand A.D."/>
            <person name="Brent M.R."/>
            <person name="Brooks A.N."/>
            <person name="Brown R.H."/>
            <person name="Butlin R.K."/>
            <person name="Caggese C."/>
            <person name="Calvi B.R."/>
            <person name="Bernardo de Carvalho A."/>
            <person name="Caspi A."/>
            <person name="Castrezana S."/>
            <person name="Celniker S.E."/>
            <person name="Chang J.L."/>
            <person name="Chapple C."/>
            <person name="Chatterji S."/>
            <person name="Chinwalla A."/>
            <person name="Civetta A."/>
            <person name="Clifton S.W."/>
            <person name="Comeron J.M."/>
            <person name="Costello J.C."/>
            <person name="Coyne J.A."/>
            <person name="Daub J."/>
            <person name="David R.G."/>
            <person name="Delcher A.L."/>
            <person name="Delehaunty K."/>
            <person name="Do C.B."/>
            <person name="Ebling H."/>
            <person name="Edwards K."/>
            <person name="Eickbush T."/>
            <person name="Evans J.D."/>
            <person name="Filipski A."/>
            <person name="Findeiss S."/>
            <person name="Freyhult E."/>
            <person name="Fulton L."/>
            <person name="Fulton R."/>
            <person name="Garcia A.C."/>
            <person name="Gardiner A."/>
            <person name="Garfield D.A."/>
            <person name="Garvin B.E."/>
            <person name="Gibson G."/>
            <person name="Gilbert D."/>
            <person name="Gnerre S."/>
            <person name="Godfrey J."/>
            <person name="Good R."/>
            <person name="Gotea V."/>
            <person name="Gravely B."/>
            <person name="Greenberg A.J."/>
            <person name="Griffiths-Jones S."/>
            <person name="Gross S."/>
            <person name="Guigo R."/>
            <person name="Gustafson E.A."/>
            <person name="Haerty W."/>
            <person name="Hahn M.W."/>
            <person name="Halligan D.L."/>
            <person name="Halpern A.L."/>
            <person name="Halter G.M."/>
            <person name="Han M.V."/>
            <person name="Heger A."/>
            <person name="Hillier L."/>
            <person name="Hinrichs A.S."/>
            <person name="Holmes I."/>
            <person name="Hoskins R.A."/>
            <person name="Hubisz M.J."/>
            <person name="Hultmark D."/>
            <person name="Huntley M.A."/>
            <person name="Jaffe D.B."/>
            <person name="Jagadeeshan S."/>
            <person name="Jeck W.R."/>
            <person name="Johnson J."/>
            <person name="Jones C.D."/>
            <person name="Jordan W.C."/>
            <person name="Karpen G.H."/>
            <person name="Kataoka E."/>
            <person name="Keightley P.D."/>
            <person name="Kheradpour P."/>
            <person name="Kirkness E.F."/>
            <person name="Koerich L.B."/>
            <person name="Kristiansen K."/>
            <person name="Kudrna D."/>
            <person name="Kulathinal R.J."/>
            <person name="Kumar S."/>
            <person name="Kwok R."/>
            <person name="Lander E."/>
            <person name="Langley C.H."/>
            <person name="Lapoint R."/>
            <person name="Lazzaro B.P."/>
            <person name="Lee S.J."/>
            <person name="Levesque L."/>
            <person name="Li R."/>
            <person name="Lin C.F."/>
            <person name="Lin M.F."/>
            <person name="Lindblad-Toh K."/>
            <person name="Llopart A."/>
            <person name="Long M."/>
            <person name="Low L."/>
            <person name="Lozovsky E."/>
            <person name="Lu J."/>
            <person name="Luo M."/>
            <person name="Machado C.A."/>
            <person name="Makalowski W."/>
            <person name="Marzo M."/>
            <person name="Matsuda M."/>
            <person name="Matzkin L."/>
            <person name="McAllister B."/>
            <person name="McBride C.S."/>
            <person name="McKernan B."/>
            <person name="McKernan K."/>
            <person name="Mendez-Lago M."/>
            <person name="Minx P."/>
            <person name="Mollenhauer M.U."/>
            <person name="Montooth K."/>
            <person name="Mount S.M."/>
            <person name="Mu X."/>
            <person name="Myers E."/>
            <person name="Negre B."/>
            <person name="Newfeld S."/>
            <person name="Nielsen R."/>
            <person name="Noor M.A."/>
            <person name="O'Grady P."/>
            <person name="Pachter L."/>
            <person name="Papaceit M."/>
            <person name="Parisi M.J."/>
            <person name="Parisi M."/>
            <person name="Parts L."/>
            <person name="Pedersen J.S."/>
            <person name="Pesole G."/>
            <person name="Phillippy A.M."/>
            <person name="Ponting C.P."/>
            <person name="Pop M."/>
            <person name="Porcelli D."/>
            <person name="Powell J.R."/>
            <person name="Prohaska S."/>
            <person name="Pruitt K."/>
            <person name="Puig M."/>
            <person name="Quesneville H."/>
            <person name="Ram K.R."/>
            <person name="Rand D."/>
            <person name="Rasmussen M.D."/>
            <person name="Reed L.K."/>
            <person name="Reenan R."/>
            <person name="Reily A."/>
            <person name="Remington K.A."/>
            <person name="Rieger T.T."/>
            <person name="Ritchie M.G."/>
            <person name="Robin C."/>
            <person name="Rogers Y.H."/>
            <person name="Rohde C."/>
            <person name="Rozas J."/>
            <person name="Rubenfield M.J."/>
            <person name="Ruiz A."/>
            <person name="Russo S."/>
            <person name="Salzberg S.L."/>
            <person name="Sanchez-Gracia A."/>
            <person name="Saranga D.J."/>
            <person name="Sato H."/>
            <person name="Schaeffer S.W."/>
            <person name="Schatz M.C."/>
            <person name="Schlenke T."/>
            <person name="Schwartz R."/>
            <person name="Segarra C."/>
            <person name="Singh R.S."/>
            <person name="Sirot L."/>
            <person name="Sirota M."/>
            <person name="Sisneros N.B."/>
            <person name="Smith C.D."/>
            <person name="Smith T.F."/>
            <person name="Spieth J."/>
            <person name="Stage D.E."/>
            <person name="Stark A."/>
            <person name="Stephan W."/>
            <person name="Strausberg R.L."/>
            <person name="Strempel S."/>
            <person name="Sturgill D."/>
            <person name="Sutton G."/>
            <person name="Sutton G.G."/>
            <person name="Tao W."/>
            <person name="Teichmann S."/>
            <person name="Tobari Y.N."/>
            <person name="Tomimura Y."/>
            <person name="Tsolas J.M."/>
            <person name="Valente V.L."/>
            <person name="Venter E."/>
            <person name="Venter J.C."/>
            <person name="Vicario S."/>
            <person name="Vieira F.G."/>
            <person name="Vilella A.J."/>
            <person name="Villasante A."/>
            <person name="Walenz B."/>
            <person name="Wang J."/>
            <person name="Wasserman M."/>
            <person name="Watts T."/>
            <person name="Wilson D."/>
            <person name="Wilson R.K."/>
            <person name="Wing R.A."/>
            <person name="Wolfner M.F."/>
            <person name="Wong A."/>
            <person name="Wong G.K."/>
            <person name="Wu C.I."/>
            <person name="Wu G."/>
            <person name="Yamamoto D."/>
            <person name="Yang H.P."/>
            <person name="Yang S.P."/>
            <person name="Yorke J.A."/>
            <person name="Yoshida K."/>
            <person name="Zdobnov E."/>
            <person name="Zhang P."/>
            <person name="Zhang Y."/>
            <person name="Zimin A.V."/>
            <person name="Baldwin J."/>
            <person name="Abdouelleil A."/>
            <person name="Abdulkadir J."/>
            <person name="Abebe A."/>
            <person name="Abera B."/>
            <person name="Abreu J."/>
            <person name="Acer S.C."/>
            <person name="Aftuck L."/>
            <person name="Alexander A."/>
            <person name="An P."/>
            <person name="Anderson E."/>
            <person name="Anderson S."/>
            <person name="Arachi H."/>
            <person name="Azer M."/>
            <person name="Bachantsang P."/>
            <person name="Barry A."/>
            <person name="Bayul T."/>
            <person name="Berlin A."/>
            <person name="Bessette D."/>
            <person name="Bloom T."/>
            <person name="Blye J."/>
            <person name="Boguslavskiy L."/>
            <person name="Bonnet C."/>
            <person name="Boukhgalter B."/>
            <person name="Bourzgui I."/>
            <person name="Brown A."/>
            <person name="Cahill P."/>
            <person name="Channer S."/>
            <person name="Cheshatsang Y."/>
            <person name="Chuda L."/>
            <person name="Citroen M."/>
            <person name="Collymore A."/>
            <person name="Cooke P."/>
            <person name="Costello M."/>
            <person name="D'Aco K."/>
            <person name="Daza R."/>
            <person name="De Haan G."/>
            <person name="DeGray S."/>
            <person name="DeMaso C."/>
            <person name="Dhargay N."/>
            <person name="Dooley K."/>
            <person name="Dooley E."/>
            <person name="Doricent M."/>
            <person name="Dorje P."/>
            <person name="Dorjee K."/>
            <person name="Dupes A."/>
            <person name="Elong R."/>
            <person name="Falk J."/>
            <person name="Farina A."/>
            <person name="Faro S."/>
            <person name="Ferguson D."/>
            <person name="Fisher S."/>
            <person name="Foley C.D."/>
            <person name="Franke A."/>
            <person name="Friedrich D."/>
            <person name="Gadbois L."/>
            <person name="Gearin G."/>
            <person name="Gearin C.R."/>
            <person name="Giannoukos G."/>
            <person name="Goode T."/>
            <person name="Graham J."/>
            <person name="Grandbois E."/>
            <person name="Grewal S."/>
            <person name="Gyaltsen K."/>
            <person name="Hafez N."/>
            <person name="Hagos B."/>
            <person name="Hall J."/>
            <person name="Henson C."/>
            <person name="Hollinger A."/>
            <person name="Honan T."/>
            <person name="Huard M.D."/>
            <person name="Hughes L."/>
            <person name="Hurhula B."/>
            <person name="Husby M.E."/>
            <person name="Kamat A."/>
            <person name="Kanga B."/>
            <person name="Kashin S."/>
            <person name="Khazanovich D."/>
            <person name="Kisner P."/>
            <person name="Lance K."/>
            <person name="Lara M."/>
            <person name="Lee W."/>
            <person name="Lennon N."/>
            <person name="Letendre F."/>
            <person name="LeVine R."/>
            <person name="Lipovsky A."/>
            <person name="Liu X."/>
            <person name="Liu J."/>
            <person name="Liu S."/>
            <person name="Lokyitsang T."/>
            <person name="Lokyitsang Y."/>
            <person name="Lubonja R."/>
            <person name="Lui A."/>
            <person name="MacDonald P."/>
            <person name="Magnisalis V."/>
            <person name="Maru K."/>
            <person name="Matthews C."/>
            <person name="McCusker W."/>
            <person name="McDonough S."/>
            <person name="Mehta T."/>
            <person name="Meldrim J."/>
            <person name="Meneus L."/>
            <person name="Mihai O."/>
            <person name="Mihalev A."/>
            <person name="Mihova T."/>
            <person name="Mittelman R."/>
            <person name="Mlenga V."/>
            <person name="Montmayeur A."/>
            <person name="Mulrain L."/>
            <person name="Navidi A."/>
            <person name="Naylor J."/>
            <person name="Negash T."/>
            <person name="Nguyen T."/>
            <person name="Nguyen N."/>
            <person name="Nicol R."/>
            <person name="Norbu C."/>
            <person name="Norbu N."/>
            <person name="Novod N."/>
            <person name="O'Neill B."/>
            <person name="Osman S."/>
            <person name="Markiewicz E."/>
            <person name="Oyono O.L."/>
            <person name="Patti C."/>
            <person name="Phunkhang P."/>
            <person name="Pierre F."/>
            <person name="Priest M."/>
            <person name="Raghuraman S."/>
            <person name="Rege F."/>
            <person name="Reyes R."/>
            <person name="Rise C."/>
            <person name="Rogov P."/>
            <person name="Ross K."/>
            <person name="Ryan E."/>
            <person name="Settipalli S."/>
            <person name="Shea T."/>
            <person name="Sherpa N."/>
            <person name="Shi L."/>
            <person name="Shih D."/>
            <person name="Sparrow T."/>
            <person name="Spaulding J."/>
            <person name="Stalker J."/>
            <person name="Stange-Thomann N."/>
            <person name="Stavropoulos S."/>
            <person name="Stone C."/>
            <person name="Strader C."/>
            <person name="Tesfaye S."/>
            <person name="Thomson T."/>
            <person name="Thoulutsang Y."/>
            <person name="Thoulutsang D."/>
            <person name="Topham K."/>
            <person name="Topping I."/>
            <person name="Tsamla T."/>
            <person name="Vassiliev H."/>
            <person name="Vo A."/>
            <person name="Wangchuk T."/>
            <person name="Wangdi T."/>
            <person name="Weiand M."/>
            <person name="Wilkinson J."/>
            <person name="Wilson A."/>
            <person name="Yadav S."/>
            <person name="Young G."/>
            <person name="Yu Q."/>
            <person name="Zembek L."/>
            <person name="Zhong D."/>
            <person name="Zimmer A."/>
            <person name="Zwirko Z."/>
            <person name="Jaffe D.B."/>
            <person name="Alvarez P."/>
            <person name="Brockman W."/>
            <person name="Butler J."/>
            <person name="Chin C."/>
            <person name="Gnerre S."/>
            <person name="Grabherr M."/>
            <person name="Kleber M."/>
            <person name="Mauceli E."/>
            <person name="MacCallum I."/>
        </authorList>
    </citation>
    <scope>NUCLEOTIDE SEQUENCE [LARGE SCALE GENOMIC DNA]</scope>
    <source>
        <strain evidence="4">Tucson 15010-1051.87</strain>
    </source>
</reference>
<dbReference type="InParanoid" id="A0A0Q9WRQ7"/>
<dbReference type="InterPro" id="IPR002557">
    <property type="entry name" value="Chitin-bd_dom"/>
</dbReference>
<evidence type="ECO:0000313" key="4">
    <source>
        <dbReference type="Proteomes" id="UP000008792"/>
    </source>
</evidence>
<gene>
    <name evidence="3" type="primary">Dvir\GJ26433</name>
    <name evidence="3" type="ORF">Dvir_GJ26433</name>
</gene>
<evidence type="ECO:0000313" key="3">
    <source>
        <dbReference type="EMBL" id="KRF84193.1"/>
    </source>
</evidence>
<feature type="chain" id="PRO_5006387048" description="Chitin-binding type-2 domain-containing protein" evidence="1">
    <location>
        <begin position="27"/>
        <end position="251"/>
    </location>
</feature>
<dbReference type="AlphaFoldDB" id="A0A0Q9WRQ7"/>
<evidence type="ECO:0000259" key="2">
    <source>
        <dbReference type="PROSITE" id="PS50940"/>
    </source>
</evidence>
<keyword evidence="1" id="KW-0732">Signal</keyword>
<dbReference type="PROSITE" id="PS50940">
    <property type="entry name" value="CHIT_BIND_II"/>
    <property type="match status" value="1"/>
</dbReference>
<organism evidence="3 4">
    <name type="scientific">Drosophila virilis</name>
    <name type="common">Fruit fly</name>
    <dbReference type="NCBI Taxonomy" id="7244"/>
    <lineage>
        <taxon>Eukaryota</taxon>
        <taxon>Metazoa</taxon>
        <taxon>Ecdysozoa</taxon>
        <taxon>Arthropoda</taxon>
        <taxon>Hexapoda</taxon>
        <taxon>Insecta</taxon>
        <taxon>Pterygota</taxon>
        <taxon>Neoptera</taxon>
        <taxon>Endopterygota</taxon>
        <taxon>Diptera</taxon>
        <taxon>Brachycera</taxon>
        <taxon>Muscomorpha</taxon>
        <taxon>Ephydroidea</taxon>
        <taxon>Drosophilidae</taxon>
        <taxon>Drosophila</taxon>
    </lineage>
</organism>
<keyword evidence="4" id="KW-1185">Reference proteome</keyword>